<feature type="compositionally biased region" description="Polar residues" evidence="1">
    <location>
        <begin position="80"/>
        <end position="95"/>
    </location>
</feature>
<comment type="caution">
    <text evidence="2">The sequence shown here is derived from an EMBL/GenBank/DDBJ whole genome shotgun (WGS) entry which is preliminary data.</text>
</comment>
<keyword evidence="3" id="KW-1185">Reference proteome</keyword>
<sequence>MVPALAVDPAPGFNAGECLSIPFLDWRNREQMRMELRTDIRINALSSTPMAALWCTILLPSDTNRSLDAQMSALQDDWENGSTREGSMQESSTDEGSVIDSGLESVDGDDIEIEAGFVDLWEHSGCKGCKEFFSGRWRLRLTFTRLCDDTGQEDADVSNVYLVDIELSYVDV</sequence>
<organism evidence="2 3">
    <name type="scientific">Trametes pubescens</name>
    <name type="common">White-rot fungus</name>
    <dbReference type="NCBI Taxonomy" id="154538"/>
    <lineage>
        <taxon>Eukaryota</taxon>
        <taxon>Fungi</taxon>
        <taxon>Dikarya</taxon>
        <taxon>Basidiomycota</taxon>
        <taxon>Agaricomycotina</taxon>
        <taxon>Agaricomycetes</taxon>
        <taxon>Polyporales</taxon>
        <taxon>Polyporaceae</taxon>
        <taxon>Trametes</taxon>
    </lineage>
</organism>
<proteinExistence type="predicted"/>
<reference evidence="2 3" key="1">
    <citation type="submission" date="2016-10" db="EMBL/GenBank/DDBJ databases">
        <title>Genome sequence of the basidiomycete white-rot fungus Trametes pubescens.</title>
        <authorList>
            <person name="Makela M.R."/>
            <person name="Granchi Z."/>
            <person name="Peng M."/>
            <person name="De Vries R.P."/>
            <person name="Grigoriev I."/>
            <person name="Riley R."/>
            <person name="Hilden K."/>
        </authorList>
    </citation>
    <scope>NUCLEOTIDE SEQUENCE [LARGE SCALE GENOMIC DNA]</scope>
    <source>
        <strain evidence="2 3">FBCC735</strain>
    </source>
</reference>
<dbReference type="EMBL" id="MNAD01000958">
    <property type="protein sequence ID" value="OJT09255.1"/>
    <property type="molecule type" value="Genomic_DNA"/>
</dbReference>
<name>A0A1M2VNS9_TRAPU</name>
<evidence type="ECO:0000256" key="1">
    <source>
        <dbReference type="SAM" id="MobiDB-lite"/>
    </source>
</evidence>
<evidence type="ECO:0000313" key="2">
    <source>
        <dbReference type="EMBL" id="OJT09255.1"/>
    </source>
</evidence>
<dbReference type="Proteomes" id="UP000184267">
    <property type="component" value="Unassembled WGS sequence"/>
</dbReference>
<feature type="region of interest" description="Disordered" evidence="1">
    <location>
        <begin position="79"/>
        <end position="101"/>
    </location>
</feature>
<protein>
    <submittedName>
        <fullName evidence="2">Uncharacterized protein</fullName>
    </submittedName>
</protein>
<evidence type="ECO:0000313" key="3">
    <source>
        <dbReference type="Proteomes" id="UP000184267"/>
    </source>
</evidence>
<gene>
    <name evidence="2" type="ORF">TRAPUB_14330</name>
</gene>
<dbReference type="AlphaFoldDB" id="A0A1M2VNS9"/>
<accession>A0A1M2VNS9</accession>